<dbReference type="Proteomes" id="UP001232148">
    <property type="component" value="Unassembled WGS sequence"/>
</dbReference>
<evidence type="ECO:0000313" key="2">
    <source>
        <dbReference type="Proteomes" id="UP001232148"/>
    </source>
</evidence>
<accession>A0AAD9H3C0</accession>
<name>A0AAD9H3C0_9PEZI</name>
<gene>
    <name evidence="1" type="ORF">LX32DRAFT_241345</name>
</gene>
<sequence length="95" mass="10969">MFLTMPAECFGRRRHEARTRAAAWFPRSGDSSKVTRIPTSLQFRHSATNRRRGPFYRNSSVQPRTCTTYRLGSGLLLSSVVNYLPTYLPDLRSTW</sequence>
<dbReference type="AlphaFoldDB" id="A0AAD9H3C0"/>
<evidence type="ECO:0000313" key="1">
    <source>
        <dbReference type="EMBL" id="KAK2021650.1"/>
    </source>
</evidence>
<proteinExistence type="predicted"/>
<protein>
    <submittedName>
        <fullName evidence="1">Uncharacterized protein</fullName>
    </submittedName>
</protein>
<keyword evidence="2" id="KW-1185">Reference proteome</keyword>
<organism evidence="1 2">
    <name type="scientific">Colletotrichum zoysiae</name>
    <dbReference type="NCBI Taxonomy" id="1216348"/>
    <lineage>
        <taxon>Eukaryota</taxon>
        <taxon>Fungi</taxon>
        <taxon>Dikarya</taxon>
        <taxon>Ascomycota</taxon>
        <taxon>Pezizomycotina</taxon>
        <taxon>Sordariomycetes</taxon>
        <taxon>Hypocreomycetidae</taxon>
        <taxon>Glomerellales</taxon>
        <taxon>Glomerellaceae</taxon>
        <taxon>Colletotrichum</taxon>
        <taxon>Colletotrichum graminicola species complex</taxon>
    </lineage>
</organism>
<comment type="caution">
    <text evidence="1">The sequence shown here is derived from an EMBL/GenBank/DDBJ whole genome shotgun (WGS) entry which is preliminary data.</text>
</comment>
<reference evidence="1" key="1">
    <citation type="submission" date="2021-06" db="EMBL/GenBank/DDBJ databases">
        <title>Comparative genomics, transcriptomics and evolutionary studies reveal genomic signatures of adaptation to plant cell wall in hemibiotrophic fungi.</title>
        <authorList>
            <consortium name="DOE Joint Genome Institute"/>
            <person name="Baroncelli R."/>
            <person name="Diaz J.F."/>
            <person name="Benocci T."/>
            <person name="Peng M."/>
            <person name="Battaglia E."/>
            <person name="Haridas S."/>
            <person name="Andreopoulos W."/>
            <person name="Labutti K."/>
            <person name="Pangilinan J."/>
            <person name="Floch G.L."/>
            <person name="Makela M.R."/>
            <person name="Henrissat B."/>
            <person name="Grigoriev I.V."/>
            <person name="Crouch J.A."/>
            <person name="De Vries R.P."/>
            <person name="Sukno S.A."/>
            <person name="Thon M.R."/>
        </authorList>
    </citation>
    <scope>NUCLEOTIDE SEQUENCE</scope>
    <source>
        <strain evidence="1">MAFF235873</strain>
    </source>
</reference>
<dbReference type="EMBL" id="MU843089">
    <property type="protein sequence ID" value="KAK2021650.1"/>
    <property type="molecule type" value="Genomic_DNA"/>
</dbReference>